<proteinExistence type="predicted"/>
<dbReference type="InterPro" id="IPR021598">
    <property type="entry name" value="DUF3221"/>
</dbReference>
<dbReference type="Proteomes" id="UP000812672">
    <property type="component" value="Unassembled WGS sequence"/>
</dbReference>
<name>A0ABS6GLD9_9BACI</name>
<comment type="caution">
    <text evidence="2">The sequence shown here is derived from an EMBL/GenBank/DDBJ whole genome shotgun (WGS) entry which is preliminary data.</text>
</comment>
<reference evidence="2 3" key="1">
    <citation type="journal article" date="2011" name="Int. J. Syst. Evol. Microbiol.">
        <title>Allobacillus halotolerans gen. nov., sp. nov. isolated from shrimp paste.</title>
        <authorList>
            <person name="Sheu S.Y."/>
            <person name="Arun A.B."/>
            <person name="Jiang S.R."/>
            <person name="Young C.C."/>
            <person name="Chen W.M."/>
        </authorList>
    </citation>
    <scope>NUCLEOTIDE SEQUENCE [LARGE SCALE GENOMIC DNA]</scope>
    <source>
        <strain evidence="2 3">LMG 24826</strain>
    </source>
</reference>
<keyword evidence="1" id="KW-0732">Signal</keyword>
<feature type="signal peptide" evidence="1">
    <location>
        <begin position="1"/>
        <end position="19"/>
    </location>
</feature>
<dbReference type="RefSeq" id="WP_216686721.1">
    <property type="nucleotide sequence ID" value="NZ_CAUPKR010000002.1"/>
</dbReference>
<evidence type="ECO:0000313" key="3">
    <source>
        <dbReference type="Proteomes" id="UP000812672"/>
    </source>
</evidence>
<gene>
    <name evidence="2" type="ORF">KQ486_02795</name>
</gene>
<dbReference type="Pfam" id="PF11518">
    <property type="entry name" value="DUF3221"/>
    <property type="match status" value="1"/>
</dbReference>
<evidence type="ECO:0000256" key="1">
    <source>
        <dbReference type="SAM" id="SignalP"/>
    </source>
</evidence>
<dbReference type="PROSITE" id="PS51257">
    <property type="entry name" value="PROKAR_LIPOPROTEIN"/>
    <property type="match status" value="1"/>
</dbReference>
<keyword evidence="3" id="KW-1185">Reference proteome</keyword>
<organism evidence="2 3">
    <name type="scientific">Allobacillus halotolerans</name>
    <dbReference type="NCBI Taxonomy" id="570278"/>
    <lineage>
        <taxon>Bacteria</taxon>
        <taxon>Bacillati</taxon>
        <taxon>Bacillota</taxon>
        <taxon>Bacilli</taxon>
        <taxon>Bacillales</taxon>
        <taxon>Bacillaceae</taxon>
        <taxon>Allobacillus</taxon>
    </lineage>
</organism>
<feature type="chain" id="PRO_5046544415" evidence="1">
    <location>
        <begin position="20"/>
        <end position="115"/>
    </location>
</feature>
<dbReference type="EMBL" id="JAHLZF010000002">
    <property type="protein sequence ID" value="MBU6079937.1"/>
    <property type="molecule type" value="Genomic_DNA"/>
</dbReference>
<sequence>MKKAMLALIIIILSSVSLSGCGDADMEGIVLKTTENYVQVATELSPDEYEEIKDKPAGQIQDEDVLGDTYRGLINLTYDNPEKFSKGDEVDIWIDGDIRESYPSGATAKKISLKK</sequence>
<protein>
    <submittedName>
        <fullName evidence="2">YobA family protein</fullName>
    </submittedName>
</protein>
<accession>A0ABS6GLD9</accession>
<evidence type="ECO:0000313" key="2">
    <source>
        <dbReference type="EMBL" id="MBU6079937.1"/>
    </source>
</evidence>